<gene>
    <name evidence="1" type="ORF">ACAOBT_LOCUS25882</name>
</gene>
<name>A0A9P0LQX9_ACAOB</name>
<dbReference type="EMBL" id="CAKOFQ010007430">
    <property type="protein sequence ID" value="CAH2000929.1"/>
    <property type="molecule type" value="Genomic_DNA"/>
</dbReference>
<proteinExistence type="predicted"/>
<sequence length="97" mass="11046">MEITQISYDHAVNFTCAVTEVYPTPKLFMYKDFRDDQHNSRTANLKPGTLIGCELRIPGTGYVKIKSHLFYPAGFSDLHHQLLPNLISLVLFFTNAL</sequence>
<protein>
    <submittedName>
        <fullName evidence="1">Uncharacterized protein</fullName>
    </submittedName>
</protein>
<accession>A0A9P0LQX9</accession>
<evidence type="ECO:0000313" key="2">
    <source>
        <dbReference type="Proteomes" id="UP001152888"/>
    </source>
</evidence>
<keyword evidence="2" id="KW-1185">Reference proteome</keyword>
<evidence type="ECO:0000313" key="1">
    <source>
        <dbReference type="EMBL" id="CAH2000929.1"/>
    </source>
</evidence>
<dbReference type="AlphaFoldDB" id="A0A9P0LQX9"/>
<comment type="caution">
    <text evidence="1">The sequence shown here is derived from an EMBL/GenBank/DDBJ whole genome shotgun (WGS) entry which is preliminary data.</text>
</comment>
<dbReference type="Proteomes" id="UP001152888">
    <property type="component" value="Unassembled WGS sequence"/>
</dbReference>
<reference evidence="1" key="1">
    <citation type="submission" date="2022-03" db="EMBL/GenBank/DDBJ databases">
        <authorList>
            <person name="Sayadi A."/>
        </authorList>
    </citation>
    <scope>NUCLEOTIDE SEQUENCE</scope>
</reference>
<organism evidence="1 2">
    <name type="scientific">Acanthoscelides obtectus</name>
    <name type="common">Bean weevil</name>
    <name type="synonym">Bruchus obtectus</name>
    <dbReference type="NCBI Taxonomy" id="200917"/>
    <lineage>
        <taxon>Eukaryota</taxon>
        <taxon>Metazoa</taxon>
        <taxon>Ecdysozoa</taxon>
        <taxon>Arthropoda</taxon>
        <taxon>Hexapoda</taxon>
        <taxon>Insecta</taxon>
        <taxon>Pterygota</taxon>
        <taxon>Neoptera</taxon>
        <taxon>Endopterygota</taxon>
        <taxon>Coleoptera</taxon>
        <taxon>Polyphaga</taxon>
        <taxon>Cucujiformia</taxon>
        <taxon>Chrysomeloidea</taxon>
        <taxon>Chrysomelidae</taxon>
        <taxon>Bruchinae</taxon>
        <taxon>Bruchini</taxon>
        <taxon>Acanthoscelides</taxon>
    </lineage>
</organism>
<dbReference type="OrthoDB" id="6478865at2759"/>